<dbReference type="PANTHER" id="PTHR45947:SF3">
    <property type="entry name" value="SULFOQUINOVOSYL TRANSFERASE SQD2"/>
    <property type="match status" value="1"/>
</dbReference>
<evidence type="ECO:0000313" key="3">
    <source>
        <dbReference type="EMBL" id="ELI8101748.1"/>
    </source>
</evidence>
<comment type="caution">
    <text evidence="3">The sequence shown here is derived from an EMBL/GenBank/DDBJ whole genome shotgun (WGS) entry which is preliminary data.</text>
</comment>
<proteinExistence type="predicted"/>
<keyword evidence="1" id="KW-0812">Transmembrane</keyword>
<organism evidence="3 4">
    <name type="scientific">Yersinia enterocolitica</name>
    <dbReference type="NCBI Taxonomy" id="630"/>
    <lineage>
        <taxon>Bacteria</taxon>
        <taxon>Pseudomonadati</taxon>
        <taxon>Pseudomonadota</taxon>
        <taxon>Gammaproteobacteria</taxon>
        <taxon>Enterobacterales</taxon>
        <taxon>Yersiniaceae</taxon>
        <taxon>Yersinia</taxon>
    </lineage>
</organism>
<sequence length="358" mass="40603">MKECKSVCIIQNSIKTVVVFRLSYIKQLLSHGHKVYCIAPNDDNESVDCLKKYGVIVITTDNERLLYRYFFINLSLLRVLFKEKFKLTVSCHFLVTFIFSIPSIFFARKTVCFIEGIGTFFTKNKGFLNILRLLLTRGVGKRIFMNKYEKNLLGCDGDLVLGGIGVDIESFCYSYKIKKCSRKIELLYVGRLVEDKGIFYIIELIRHLKLAGVDFTLNVVGDTYPANPSSLTDDDIANLKAEFEEDIIFHGYLSDLRHIYAKTDVLLLLSKHEGFPVVVMEANACGIPAICYAVPGCIDAIEHGVNGFLFNEGEIEDIVKLISTQNFSLLATQCRNYAEKNFNQVIKNRAIIEAIESL</sequence>
<dbReference type="AlphaFoldDB" id="A0AAD2UYF6"/>
<keyword evidence="1" id="KW-0472">Membrane</keyword>
<reference evidence="3" key="1">
    <citation type="submission" date="2023-02" db="EMBL/GenBank/DDBJ databases">
        <authorList>
            <person name="Ashton P.M."/>
            <person name="Dallman T."/>
            <person name="Nair S."/>
            <person name="De Pinna E."/>
            <person name="Peters T."/>
            <person name="Grant K."/>
        </authorList>
    </citation>
    <scope>NUCLEOTIDE SEQUENCE</scope>
    <source>
        <strain evidence="3">01103883</strain>
    </source>
</reference>
<keyword evidence="1" id="KW-1133">Transmembrane helix</keyword>
<dbReference type="PANTHER" id="PTHR45947">
    <property type="entry name" value="SULFOQUINOVOSYL TRANSFERASE SQD2"/>
    <property type="match status" value="1"/>
</dbReference>
<feature type="domain" description="Glycosyl transferase family 1" evidence="2">
    <location>
        <begin position="181"/>
        <end position="323"/>
    </location>
</feature>
<dbReference type="Gene3D" id="3.40.50.2000">
    <property type="entry name" value="Glycogen Phosphorylase B"/>
    <property type="match status" value="2"/>
</dbReference>
<dbReference type="Pfam" id="PF00534">
    <property type="entry name" value="Glycos_transf_1"/>
    <property type="match status" value="1"/>
</dbReference>
<feature type="transmembrane region" description="Helical" evidence="1">
    <location>
        <begin position="87"/>
        <end position="107"/>
    </location>
</feature>
<accession>A0AAD2UYF6</accession>
<gene>
    <name evidence="3" type="ORF">RSF11_001443</name>
</gene>
<dbReference type="Proteomes" id="UP001182355">
    <property type="component" value="Unassembled WGS sequence"/>
</dbReference>
<dbReference type="RefSeq" id="WP_050158124.1">
    <property type="nucleotide sequence ID" value="NZ_CHYV01000003.1"/>
</dbReference>
<dbReference type="CDD" id="cd03808">
    <property type="entry name" value="GT4_CapM-like"/>
    <property type="match status" value="1"/>
</dbReference>
<name>A0AAD2UYF6_YEREN</name>
<dbReference type="SUPFAM" id="SSF53756">
    <property type="entry name" value="UDP-Glycosyltransferase/glycogen phosphorylase"/>
    <property type="match status" value="1"/>
</dbReference>
<evidence type="ECO:0000259" key="2">
    <source>
        <dbReference type="Pfam" id="PF00534"/>
    </source>
</evidence>
<protein>
    <submittedName>
        <fullName evidence="3">Glycosyltransferase family 4 protein</fullName>
    </submittedName>
</protein>
<evidence type="ECO:0000313" key="4">
    <source>
        <dbReference type="Proteomes" id="UP001182355"/>
    </source>
</evidence>
<dbReference type="GO" id="GO:0016757">
    <property type="term" value="F:glycosyltransferase activity"/>
    <property type="evidence" value="ECO:0007669"/>
    <property type="project" value="InterPro"/>
</dbReference>
<evidence type="ECO:0000256" key="1">
    <source>
        <dbReference type="SAM" id="Phobius"/>
    </source>
</evidence>
<dbReference type="InterPro" id="IPR050194">
    <property type="entry name" value="Glycosyltransferase_grp1"/>
</dbReference>
<dbReference type="InterPro" id="IPR001296">
    <property type="entry name" value="Glyco_trans_1"/>
</dbReference>
<dbReference type="EMBL" id="ABNAVX010000006">
    <property type="protein sequence ID" value="ELI8101748.1"/>
    <property type="molecule type" value="Genomic_DNA"/>
</dbReference>